<dbReference type="EMBL" id="CAJVPU010004135">
    <property type="protein sequence ID" value="CAG8528408.1"/>
    <property type="molecule type" value="Genomic_DNA"/>
</dbReference>
<sequence>MFVQLLINVNSDWLCGIFWMTQNQILLWLHYSDIVLHDNTSRTNKYNYFLSLFILVNNEEKSHLGTQAFLNNETQKSYKWVLRQTLDATGVEPQ</sequence>
<evidence type="ECO:0000313" key="1">
    <source>
        <dbReference type="EMBL" id="CAG8528408.1"/>
    </source>
</evidence>
<organism evidence="1 2">
    <name type="scientific">Dentiscutata heterogama</name>
    <dbReference type="NCBI Taxonomy" id="1316150"/>
    <lineage>
        <taxon>Eukaryota</taxon>
        <taxon>Fungi</taxon>
        <taxon>Fungi incertae sedis</taxon>
        <taxon>Mucoromycota</taxon>
        <taxon>Glomeromycotina</taxon>
        <taxon>Glomeromycetes</taxon>
        <taxon>Diversisporales</taxon>
        <taxon>Gigasporaceae</taxon>
        <taxon>Dentiscutata</taxon>
    </lineage>
</organism>
<name>A0ACA9LIG6_9GLOM</name>
<comment type="caution">
    <text evidence="1">The sequence shown here is derived from an EMBL/GenBank/DDBJ whole genome shotgun (WGS) entry which is preliminary data.</text>
</comment>
<proteinExistence type="predicted"/>
<dbReference type="Proteomes" id="UP000789702">
    <property type="component" value="Unassembled WGS sequence"/>
</dbReference>
<reference evidence="1" key="1">
    <citation type="submission" date="2021-06" db="EMBL/GenBank/DDBJ databases">
        <authorList>
            <person name="Kallberg Y."/>
            <person name="Tangrot J."/>
            <person name="Rosling A."/>
        </authorList>
    </citation>
    <scope>NUCLEOTIDE SEQUENCE</scope>
    <source>
        <strain evidence="1">IL203A</strain>
    </source>
</reference>
<keyword evidence="2" id="KW-1185">Reference proteome</keyword>
<evidence type="ECO:0000313" key="2">
    <source>
        <dbReference type="Proteomes" id="UP000789702"/>
    </source>
</evidence>
<gene>
    <name evidence="1" type="ORF">DHETER_LOCUS4254</name>
</gene>
<protein>
    <submittedName>
        <fullName evidence="1">16527_t:CDS:1</fullName>
    </submittedName>
</protein>
<accession>A0ACA9LIG6</accession>
<feature type="non-terminal residue" evidence="1">
    <location>
        <position position="94"/>
    </location>
</feature>